<accession>A0ABW1S4I6</accession>
<dbReference type="Proteomes" id="UP001596303">
    <property type="component" value="Unassembled WGS sequence"/>
</dbReference>
<dbReference type="InterPro" id="IPR029052">
    <property type="entry name" value="Metallo-depent_PP-like"/>
</dbReference>
<comment type="caution">
    <text evidence="2">The sequence shown here is derived from an EMBL/GenBank/DDBJ whole genome shotgun (WGS) entry which is preliminary data.</text>
</comment>
<name>A0ABW1S4I6_9PROT</name>
<proteinExistence type="predicted"/>
<feature type="signal peptide" evidence="1">
    <location>
        <begin position="1"/>
        <end position="23"/>
    </location>
</feature>
<keyword evidence="3" id="KW-1185">Reference proteome</keyword>
<dbReference type="PROSITE" id="PS51257">
    <property type="entry name" value="PROKAR_LIPOPROTEIN"/>
    <property type="match status" value="1"/>
</dbReference>
<dbReference type="PANTHER" id="PTHR43143">
    <property type="entry name" value="METALLOPHOSPHOESTERASE, CALCINEURIN SUPERFAMILY"/>
    <property type="match status" value="1"/>
</dbReference>
<dbReference type="Gene3D" id="3.60.21.10">
    <property type="match status" value="1"/>
</dbReference>
<evidence type="ECO:0000256" key="1">
    <source>
        <dbReference type="SAM" id="SignalP"/>
    </source>
</evidence>
<dbReference type="EMBL" id="JBHSSW010000001">
    <property type="protein sequence ID" value="MFC6196479.1"/>
    <property type="molecule type" value="Genomic_DNA"/>
</dbReference>
<feature type="chain" id="PRO_5045535786" evidence="1">
    <location>
        <begin position="24"/>
        <end position="450"/>
    </location>
</feature>
<evidence type="ECO:0000313" key="2">
    <source>
        <dbReference type="EMBL" id="MFC6196479.1"/>
    </source>
</evidence>
<sequence length="450" mass="49937">MFRKNLKMQVASVAVLLGLAGLAACQNDTVSAAEPVEATSVVSDDFFTIAVIPDTQNYLDYTHQLAEGFPFDANEMFLQQMQYIADNLESEGGEIAFVTSLGDVWQHQTEEMDEAHKARGFKKVASPLIDAHFAPTPKVFSVEMPKAAEGFGLIAGKTPFSVVPGNHDYDAMWTDSQFPPKATKPEEVDMNDLAGSLGVLHPGGLDNFRSVFGDDTDFFKDKTWYVASNDGGADSAQIFEAGGYRFLHIGLQFDPPNASLEWAAEVIRQHPGLPTIISTHDYMSKEGERVANRIIDGHLVDPMHNNPGMVWDKFISQNDQIFLVLCGHQHGQAWRVDDNAAGNPVWQVLADYQDRGQTALDAGVKSVLPVGIGDGWMRLMSFDLSGEDPRMIVETYSTYYEKMSRKTETYAEWYKAAEQPQMTDEEFHNADDYAVMLDGFSERFAGARVQ</sequence>
<evidence type="ECO:0000313" key="3">
    <source>
        <dbReference type="Proteomes" id="UP001596303"/>
    </source>
</evidence>
<keyword evidence="1" id="KW-0732">Signal</keyword>
<dbReference type="SUPFAM" id="SSF56300">
    <property type="entry name" value="Metallo-dependent phosphatases"/>
    <property type="match status" value="1"/>
</dbReference>
<dbReference type="RefSeq" id="WP_377373905.1">
    <property type="nucleotide sequence ID" value="NZ_JBHSSW010000001.1"/>
</dbReference>
<dbReference type="InterPro" id="IPR051918">
    <property type="entry name" value="STPP_CPPED1"/>
</dbReference>
<gene>
    <name evidence="2" type="ORF">ACFQDM_00225</name>
</gene>
<dbReference type="PANTHER" id="PTHR43143:SF5">
    <property type="entry name" value="SECRETED PROTEIN"/>
    <property type="match status" value="1"/>
</dbReference>
<reference evidence="3" key="1">
    <citation type="journal article" date="2019" name="Int. J. Syst. Evol. Microbiol.">
        <title>The Global Catalogue of Microorganisms (GCM) 10K type strain sequencing project: providing services to taxonomists for standard genome sequencing and annotation.</title>
        <authorList>
            <consortium name="The Broad Institute Genomics Platform"/>
            <consortium name="The Broad Institute Genome Sequencing Center for Infectious Disease"/>
            <person name="Wu L."/>
            <person name="Ma J."/>
        </authorList>
    </citation>
    <scope>NUCLEOTIDE SEQUENCE [LARGE SCALE GENOMIC DNA]</scope>
    <source>
        <strain evidence="3">CGMCC-1.15741</strain>
    </source>
</reference>
<organism evidence="2 3">
    <name type="scientific">Ponticaulis profundi</name>
    <dbReference type="NCBI Taxonomy" id="2665222"/>
    <lineage>
        <taxon>Bacteria</taxon>
        <taxon>Pseudomonadati</taxon>
        <taxon>Pseudomonadota</taxon>
        <taxon>Alphaproteobacteria</taxon>
        <taxon>Hyphomonadales</taxon>
        <taxon>Hyphomonadaceae</taxon>
        <taxon>Ponticaulis</taxon>
    </lineage>
</organism>
<protein>
    <submittedName>
        <fullName evidence="2">Serine/threonine protein phosphatase</fullName>
    </submittedName>
</protein>